<dbReference type="SUPFAM" id="SSF46689">
    <property type="entry name" value="Homeodomain-like"/>
    <property type="match status" value="1"/>
</dbReference>
<dbReference type="AlphaFoldDB" id="A0A326RKG6"/>
<dbReference type="SMART" id="SM00342">
    <property type="entry name" value="HTH_ARAC"/>
    <property type="match status" value="1"/>
</dbReference>
<dbReference type="GO" id="GO:0003700">
    <property type="term" value="F:DNA-binding transcription factor activity"/>
    <property type="evidence" value="ECO:0007669"/>
    <property type="project" value="InterPro"/>
</dbReference>
<dbReference type="Pfam" id="PF12833">
    <property type="entry name" value="HTH_18"/>
    <property type="match status" value="1"/>
</dbReference>
<keyword evidence="2" id="KW-0238">DNA-binding</keyword>
<proteinExistence type="predicted"/>
<dbReference type="PROSITE" id="PS01124">
    <property type="entry name" value="HTH_ARAC_FAMILY_2"/>
    <property type="match status" value="1"/>
</dbReference>
<evidence type="ECO:0000313" key="5">
    <source>
        <dbReference type="EMBL" id="PZV77626.1"/>
    </source>
</evidence>
<protein>
    <submittedName>
        <fullName evidence="5">Helix-turn-helix protein</fullName>
    </submittedName>
</protein>
<dbReference type="InterPro" id="IPR050204">
    <property type="entry name" value="AraC_XylS_family_regulators"/>
</dbReference>
<evidence type="ECO:0000259" key="4">
    <source>
        <dbReference type="PROSITE" id="PS01124"/>
    </source>
</evidence>
<dbReference type="Proteomes" id="UP000248917">
    <property type="component" value="Unassembled WGS sequence"/>
</dbReference>
<reference evidence="5 6" key="1">
    <citation type="submission" date="2018-06" db="EMBL/GenBank/DDBJ databases">
        <title>Genomic Encyclopedia of Archaeal and Bacterial Type Strains, Phase II (KMG-II): from individual species to whole genera.</title>
        <authorList>
            <person name="Goeker M."/>
        </authorList>
    </citation>
    <scope>NUCLEOTIDE SEQUENCE [LARGE SCALE GENOMIC DNA]</scope>
    <source>
        <strain evidence="5 6">T4</strain>
    </source>
</reference>
<dbReference type="RefSeq" id="WP_111394722.1">
    <property type="nucleotide sequence ID" value="NZ_QKTX01000019.1"/>
</dbReference>
<organism evidence="5 6">
    <name type="scientific">Algoriphagus aquaeductus</name>
    <dbReference type="NCBI Taxonomy" id="475299"/>
    <lineage>
        <taxon>Bacteria</taxon>
        <taxon>Pseudomonadati</taxon>
        <taxon>Bacteroidota</taxon>
        <taxon>Cytophagia</taxon>
        <taxon>Cytophagales</taxon>
        <taxon>Cyclobacteriaceae</taxon>
        <taxon>Algoriphagus</taxon>
    </lineage>
</organism>
<dbReference type="PANTHER" id="PTHR46796:SF13">
    <property type="entry name" value="HTH-TYPE TRANSCRIPTIONAL ACTIVATOR RHAS"/>
    <property type="match status" value="1"/>
</dbReference>
<evidence type="ECO:0000256" key="3">
    <source>
        <dbReference type="ARBA" id="ARBA00023163"/>
    </source>
</evidence>
<comment type="caution">
    <text evidence="5">The sequence shown here is derived from an EMBL/GenBank/DDBJ whole genome shotgun (WGS) entry which is preliminary data.</text>
</comment>
<gene>
    <name evidence="5" type="ORF">CLV31_11939</name>
</gene>
<keyword evidence="6" id="KW-1185">Reference proteome</keyword>
<dbReference type="EMBL" id="QKTX01000019">
    <property type="protein sequence ID" value="PZV77626.1"/>
    <property type="molecule type" value="Genomic_DNA"/>
</dbReference>
<name>A0A326RKG6_9BACT</name>
<dbReference type="InterPro" id="IPR018060">
    <property type="entry name" value="HTH_AraC"/>
</dbReference>
<dbReference type="PANTHER" id="PTHR46796">
    <property type="entry name" value="HTH-TYPE TRANSCRIPTIONAL ACTIVATOR RHAS-RELATED"/>
    <property type="match status" value="1"/>
</dbReference>
<dbReference type="InterPro" id="IPR046532">
    <property type="entry name" value="DUF6597"/>
</dbReference>
<dbReference type="Pfam" id="PF20240">
    <property type="entry name" value="DUF6597"/>
    <property type="match status" value="1"/>
</dbReference>
<accession>A0A326RKG6</accession>
<dbReference type="Gene3D" id="1.10.10.60">
    <property type="entry name" value="Homeodomain-like"/>
    <property type="match status" value="1"/>
</dbReference>
<keyword evidence="3" id="KW-0804">Transcription</keyword>
<evidence type="ECO:0000256" key="1">
    <source>
        <dbReference type="ARBA" id="ARBA00023015"/>
    </source>
</evidence>
<feature type="domain" description="HTH araC/xylS-type" evidence="4">
    <location>
        <begin position="161"/>
        <end position="262"/>
    </location>
</feature>
<keyword evidence="1" id="KW-0805">Transcription regulation</keyword>
<evidence type="ECO:0000313" key="6">
    <source>
        <dbReference type="Proteomes" id="UP000248917"/>
    </source>
</evidence>
<dbReference type="OrthoDB" id="635259at2"/>
<sequence length="276" mass="32057">MIKLQIFDPHPLLSSFVQNIILVDNVMESNAPPLVGQYPPTPQHCIFLYIKEKFKAKKITDLDYQVRPRAVVVGPQITRMELAVENDHRVAIIGFMPGGLYRLIGIPMEEIFDDGFDAFELIGNDINELVDRCSEINDLGKIHVCIENYLLGRLTKVKEQLPIDRALTEMLRFQGNLSIGQAADYSCLSIRQFERKCRERVGFSPKVYSRLIRFSHAYRLFERSQKPNWTEIAYHSGYYDQMHFIKDFKEFAGITPTMMEEELLRKPLRFQASLTF</sequence>
<evidence type="ECO:0000256" key="2">
    <source>
        <dbReference type="ARBA" id="ARBA00023125"/>
    </source>
</evidence>
<dbReference type="InterPro" id="IPR009057">
    <property type="entry name" value="Homeodomain-like_sf"/>
</dbReference>
<dbReference type="GO" id="GO:0043565">
    <property type="term" value="F:sequence-specific DNA binding"/>
    <property type="evidence" value="ECO:0007669"/>
    <property type="project" value="InterPro"/>
</dbReference>